<proteinExistence type="predicted"/>
<keyword evidence="2" id="KW-1185">Reference proteome</keyword>
<sequence>MQSATSPPSPTASQASQNRDVFRFTDLAGELRNRIYECVLEDLTTTPDNPIGINACKVNQRTSARRKTLASCRLGDVSRTVRNEFAPMLRAALQHFSICICRAADETGRASDDQSRDPARGMLEPLRGRVQHLTLDKHGGAIYTRMQEMRHLGTALMFLRFKGQFKVVATETYAESIQRALSIYETMSEGVALIESGRVFALVQQTLLYYFTMQQASMPFSVDYTIVEKTFLLDFSLWST</sequence>
<accession>A0ACB5RTB2</accession>
<protein>
    <submittedName>
        <fullName evidence="1">Acid phosphatase</fullName>
    </submittedName>
</protein>
<evidence type="ECO:0000313" key="2">
    <source>
        <dbReference type="Proteomes" id="UP001165186"/>
    </source>
</evidence>
<organism evidence="1 2">
    <name type="scientific">Neofusicoccum parvum</name>
    <dbReference type="NCBI Taxonomy" id="310453"/>
    <lineage>
        <taxon>Eukaryota</taxon>
        <taxon>Fungi</taxon>
        <taxon>Dikarya</taxon>
        <taxon>Ascomycota</taxon>
        <taxon>Pezizomycotina</taxon>
        <taxon>Dothideomycetes</taxon>
        <taxon>Dothideomycetes incertae sedis</taxon>
        <taxon>Botryosphaeriales</taxon>
        <taxon>Botryosphaeriaceae</taxon>
        <taxon>Neofusicoccum</taxon>
    </lineage>
</organism>
<dbReference type="EMBL" id="BSXG01000008">
    <property type="protein sequence ID" value="GME23678.1"/>
    <property type="molecule type" value="Genomic_DNA"/>
</dbReference>
<dbReference type="Proteomes" id="UP001165186">
    <property type="component" value="Unassembled WGS sequence"/>
</dbReference>
<reference evidence="1" key="1">
    <citation type="submission" date="2024-09" db="EMBL/GenBank/DDBJ databases">
        <title>Draft Genome Sequences of Neofusicoccum parvum.</title>
        <authorList>
            <person name="Ashida A."/>
            <person name="Camagna M."/>
            <person name="Tanaka A."/>
            <person name="Takemoto D."/>
        </authorList>
    </citation>
    <scope>NUCLEOTIDE SEQUENCE</scope>
    <source>
        <strain evidence="1">PPO83</strain>
    </source>
</reference>
<comment type="caution">
    <text evidence="1">The sequence shown here is derived from an EMBL/GenBank/DDBJ whole genome shotgun (WGS) entry which is preliminary data.</text>
</comment>
<gene>
    <name evidence="1" type="primary">g8221</name>
    <name evidence="1" type="ORF">NpPPO83_00008221</name>
</gene>
<evidence type="ECO:0000313" key="1">
    <source>
        <dbReference type="EMBL" id="GME23678.1"/>
    </source>
</evidence>
<name>A0ACB5RTB2_9PEZI</name>